<evidence type="ECO:0000313" key="1">
    <source>
        <dbReference type="EMBL" id="GGB53002.1"/>
    </source>
</evidence>
<proteinExistence type="predicted"/>
<comment type="caution">
    <text evidence="1">The sequence shown here is derived from an EMBL/GenBank/DDBJ whole genome shotgun (WGS) entry which is preliminary data.</text>
</comment>
<keyword evidence="2" id="KW-1185">Reference proteome</keyword>
<evidence type="ECO:0000313" key="2">
    <source>
        <dbReference type="Proteomes" id="UP000617555"/>
    </source>
</evidence>
<organism evidence="1 2">
    <name type="scientific">Shewanella inventionis</name>
    <dbReference type="NCBI Taxonomy" id="1738770"/>
    <lineage>
        <taxon>Bacteria</taxon>
        <taxon>Pseudomonadati</taxon>
        <taxon>Pseudomonadota</taxon>
        <taxon>Gammaproteobacteria</taxon>
        <taxon>Alteromonadales</taxon>
        <taxon>Shewanellaceae</taxon>
        <taxon>Shewanella</taxon>
    </lineage>
</organism>
<accession>A0ABQ1IWR2</accession>
<reference evidence="2" key="1">
    <citation type="journal article" date="2019" name="Int. J. Syst. Evol. Microbiol.">
        <title>The Global Catalogue of Microorganisms (GCM) 10K type strain sequencing project: providing services to taxonomists for standard genome sequencing and annotation.</title>
        <authorList>
            <consortium name="The Broad Institute Genomics Platform"/>
            <consortium name="The Broad Institute Genome Sequencing Center for Infectious Disease"/>
            <person name="Wu L."/>
            <person name="Ma J."/>
        </authorList>
    </citation>
    <scope>NUCLEOTIDE SEQUENCE [LARGE SCALE GENOMIC DNA]</scope>
    <source>
        <strain evidence="2">CGMCC 1.15339</strain>
    </source>
</reference>
<dbReference type="Proteomes" id="UP000617555">
    <property type="component" value="Unassembled WGS sequence"/>
</dbReference>
<dbReference type="RefSeq" id="WP_188737976.1">
    <property type="nucleotide sequence ID" value="NZ_BMII01000008.1"/>
</dbReference>
<protein>
    <submittedName>
        <fullName evidence="1">Uncharacterized protein</fullName>
    </submittedName>
</protein>
<sequence>MAFITRTGKFDYNEFVKSLAMKCESGQVLSPRCSRETFMHGNPDKADVAMKKLRFAFETIIANRVDFKRKRSDAGGYEYLKL</sequence>
<name>A0ABQ1IWR2_9GAMM</name>
<gene>
    <name evidence="1" type="ORF">GCM10011607_11880</name>
</gene>
<dbReference type="EMBL" id="BMII01000008">
    <property type="protein sequence ID" value="GGB53002.1"/>
    <property type="molecule type" value="Genomic_DNA"/>
</dbReference>